<proteinExistence type="predicted"/>
<accession>A0A931I1X2</accession>
<name>A0A931I1X2_9HYPH</name>
<protein>
    <submittedName>
        <fullName evidence="2">DUF4893 domain-containing protein</fullName>
    </submittedName>
</protein>
<evidence type="ECO:0000313" key="2">
    <source>
        <dbReference type="EMBL" id="MBH0238725.1"/>
    </source>
</evidence>
<dbReference type="InterPro" id="IPR032609">
    <property type="entry name" value="DUF4893"/>
</dbReference>
<organism evidence="2 3">
    <name type="scientific">Methylobrevis albus</name>
    <dbReference type="NCBI Taxonomy" id="2793297"/>
    <lineage>
        <taxon>Bacteria</taxon>
        <taxon>Pseudomonadati</taxon>
        <taxon>Pseudomonadota</taxon>
        <taxon>Alphaproteobacteria</taxon>
        <taxon>Hyphomicrobiales</taxon>
        <taxon>Pleomorphomonadaceae</taxon>
        <taxon>Methylobrevis</taxon>
    </lineage>
</organism>
<gene>
    <name evidence="2" type="ORF">I5731_12890</name>
</gene>
<feature type="signal peptide" evidence="1">
    <location>
        <begin position="1"/>
        <end position="20"/>
    </location>
</feature>
<comment type="caution">
    <text evidence="2">The sequence shown here is derived from an EMBL/GenBank/DDBJ whole genome shotgun (WGS) entry which is preliminary data.</text>
</comment>
<dbReference type="EMBL" id="JADZLT010000051">
    <property type="protein sequence ID" value="MBH0238725.1"/>
    <property type="molecule type" value="Genomic_DNA"/>
</dbReference>
<dbReference type="Proteomes" id="UP000631694">
    <property type="component" value="Unassembled WGS sequence"/>
</dbReference>
<dbReference type="Pfam" id="PF16233">
    <property type="entry name" value="DUF4893"/>
    <property type="match status" value="1"/>
</dbReference>
<evidence type="ECO:0000256" key="1">
    <source>
        <dbReference type="SAM" id="SignalP"/>
    </source>
</evidence>
<dbReference type="RefSeq" id="WP_197311811.1">
    <property type="nucleotide sequence ID" value="NZ_JADZLT010000051.1"/>
</dbReference>
<feature type="chain" id="PRO_5037572866" evidence="1">
    <location>
        <begin position="21"/>
        <end position="195"/>
    </location>
</feature>
<sequence>MSRSPVLFAATLVVAATALAAADGNLAERTLAAADRARLADFAATRDAVLDEVRPAVAGADARTLAAALEPEPQPILGTDLRGDYRCRTLKLGGPLPFIAYGWFDCAVEDDDIGYRLVKTSGSQRLAGHFIDAADDRLIYYGALHYADEPAKAYGDDPERDQVGYLFRTGEGRYRLELPRPRLESQFDVLLIEPR</sequence>
<keyword evidence="1" id="KW-0732">Signal</keyword>
<reference evidence="2" key="1">
    <citation type="submission" date="2020-12" db="EMBL/GenBank/DDBJ databases">
        <title>Methylobrevis albus sp. nov., isolated from fresh water lack sediment.</title>
        <authorList>
            <person name="Zou Q."/>
        </authorList>
    </citation>
    <scope>NUCLEOTIDE SEQUENCE</scope>
    <source>
        <strain evidence="2">L22</strain>
    </source>
</reference>
<keyword evidence="3" id="KW-1185">Reference proteome</keyword>
<dbReference type="AlphaFoldDB" id="A0A931I1X2"/>
<evidence type="ECO:0000313" key="3">
    <source>
        <dbReference type="Proteomes" id="UP000631694"/>
    </source>
</evidence>